<dbReference type="Proteomes" id="UP000503447">
    <property type="component" value="Chromosome"/>
</dbReference>
<accession>A0A6M5Z691</accession>
<reference evidence="2" key="1">
    <citation type="submission" date="2020-05" db="EMBL/GenBank/DDBJ databases">
        <title>Frigoriglobus tundricola gen. nov., sp. nov., a psychrotolerant cellulolytic planctomycete of the family Gemmataceae with two divergent copies of 16S rRNA gene.</title>
        <authorList>
            <person name="Kulichevskaya I.S."/>
            <person name="Ivanova A.A."/>
            <person name="Naumoff D.G."/>
            <person name="Beletsky A.V."/>
            <person name="Rijpstra W.I.C."/>
            <person name="Sinninghe Damste J.S."/>
            <person name="Mardanov A.V."/>
            <person name="Ravin N.V."/>
            <person name="Dedysh S.N."/>
        </authorList>
    </citation>
    <scope>NUCLEOTIDE SEQUENCE [LARGE SCALE GENOMIC DNA]</scope>
    <source>
        <strain evidence="2">PL17</strain>
    </source>
</reference>
<keyword evidence="2" id="KW-1185">Reference proteome</keyword>
<evidence type="ECO:0000313" key="2">
    <source>
        <dbReference type="Proteomes" id="UP000503447"/>
    </source>
</evidence>
<gene>
    <name evidence="1" type="ORF">FTUN_8844</name>
</gene>
<organism evidence="1 2">
    <name type="scientific">Frigoriglobus tundricola</name>
    <dbReference type="NCBI Taxonomy" id="2774151"/>
    <lineage>
        <taxon>Bacteria</taxon>
        <taxon>Pseudomonadati</taxon>
        <taxon>Planctomycetota</taxon>
        <taxon>Planctomycetia</taxon>
        <taxon>Gemmatales</taxon>
        <taxon>Gemmataceae</taxon>
        <taxon>Frigoriglobus</taxon>
    </lineage>
</organism>
<sequence>MDPSQLAPARRETPTMSTVTPAIRDLARRLIALEAARDTSPGAYPSAAVRVCHRLRAPLVRLAGVAGFRSLMSRALAIAKTEVPSLAVAQVCADGRLEGLEGLQPDEGVESGAGDTIVARLLDLLVTFIGEPLTLRLVRDVWPDETVTGADAGSGEQP</sequence>
<name>A0A6M5Z691_9BACT</name>
<protein>
    <submittedName>
        <fullName evidence="1">Uncharacterized protein</fullName>
    </submittedName>
</protein>
<dbReference type="AlphaFoldDB" id="A0A6M5Z691"/>
<proteinExistence type="predicted"/>
<evidence type="ECO:0000313" key="1">
    <source>
        <dbReference type="EMBL" id="QJX01205.1"/>
    </source>
</evidence>
<dbReference type="EMBL" id="CP053452">
    <property type="protein sequence ID" value="QJX01205.1"/>
    <property type="molecule type" value="Genomic_DNA"/>
</dbReference>
<dbReference type="KEGG" id="ftj:FTUN_8844"/>